<evidence type="ECO:0000256" key="3">
    <source>
        <dbReference type="ARBA" id="ARBA00022448"/>
    </source>
</evidence>
<keyword evidence="3 11" id="KW-0813">Transport</keyword>
<evidence type="ECO:0000256" key="5">
    <source>
        <dbReference type="ARBA" id="ARBA00022692"/>
    </source>
</evidence>
<keyword evidence="8 11" id="KW-0406">Ion transport</keyword>
<reference evidence="14" key="1">
    <citation type="journal article" date="2016" name="Mol. Ecol. Resour.">
        <title>Evaluation of the impact of RNA preservation methods of spiders for de novo transcriptome assembly.</title>
        <authorList>
            <person name="Kono N."/>
            <person name="Nakamura H."/>
            <person name="Ito Y."/>
            <person name="Tomita M."/>
            <person name="Arakawa K."/>
        </authorList>
    </citation>
    <scope>NUCLEOTIDE SEQUENCE</scope>
    <source>
        <tissue evidence="14">Whole body</tissue>
    </source>
</reference>
<dbReference type="PROSITE" id="PS00236">
    <property type="entry name" value="NEUROTR_ION_CHANNEL"/>
    <property type="match status" value="1"/>
</dbReference>
<feature type="domain" description="Neurotransmitter-gated ion-channel ligand-binding" evidence="12">
    <location>
        <begin position="26"/>
        <end position="206"/>
    </location>
</feature>
<feature type="transmembrane region" description="Helical" evidence="11">
    <location>
        <begin position="293"/>
        <end position="314"/>
    </location>
</feature>
<dbReference type="InterPro" id="IPR038050">
    <property type="entry name" value="Neuro_actylchol_rec"/>
</dbReference>
<dbReference type="GO" id="GO:0005254">
    <property type="term" value="F:chloride channel activity"/>
    <property type="evidence" value="ECO:0007669"/>
    <property type="project" value="UniProtKB-ARBA"/>
</dbReference>
<feature type="domain" description="Neurotransmitter-gated ion-channel transmembrane" evidence="13">
    <location>
        <begin position="239"/>
        <end position="324"/>
    </location>
</feature>
<evidence type="ECO:0000256" key="6">
    <source>
        <dbReference type="ARBA" id="ARBA00022729"/>
    </source>
</evidence>
<evidence type="ECO:0000259" key="12">
    <source>
        <dbReference type="Pfam" id="PF02931"/>
    </source>
</evidence>
<accession>A0A2L2Y9C3</accession>
<dbReference type="Pfam" id="PF02931">
    <property type="entry name" value="Neur_chan_LBD"/>
    <property type="match status" value="1"/>
</dbReference>
<evidence type="ECO:0000256" key="2">
    <source>
        <dbReference type="ARBA" id="ARBA00004236"/>
    </source>
</evidence>
<dbReference type="PRINTS" id="PR00252">
    <property type="entry name" value="NRIONCHANNEL"/>
</dbReference>
<evidence type="ECO:0000256" key="10">
    <source>
        <dbReference type="ARBA" id="ARBA00023303"/>
    </source>
</evidence>
<evidence type="ECO:0000256" key="1">
    <source>
        <dbReference type="ARBA" id="ARBA00004141"/>
    </source>
</evidence>
<dbReference type="Gene3D" id="2.70.170.10">
    <property type="entry name" value="Neurotransmitter-gated ion-channel ligand-binding domain"/>
    <property type="match status" value="1"/>
</dbReference>
<evidence type="ECO:0000256" key="8">
    <source>
        <dbReference type="ARBA" id="ARBA00023065"/>
    </source>
</evidence>
<dbReference type="PANTHER" id="PTHR18945">
    <property type="entry name" value="NEUROTRANSMITTER GATED ION CHANNEL"/>
    <property type="match status" value="1"/>
</dbReference>
<dbReference type="InterPro" id="IPR036734">
    <property type="entry name" value="Neur_chan_lig-bd_sf"/>
</dbReference>
<evidence type="ECO:0000256" key="4">
    <source>
        <dbReference type="ARBA" id="ARBA00022475"/>
    </source>
</evidence>
<keyword evidence="7 11" id="KW-1133">Transmembrane helix</keyword>
<dbReference type="EMBL" id="IAAA01019044">
    <property type="protein sequence ID" value="LAA04774.1"/>
    <property type="molecule type" value="mRNA"/>
</dbReference>
<dbReference type="Pfam" id="PF02932">
    <property type="entry name" value="Neur_chan_memb"/>
    <property type="match status" value="1"/>
</dbReference>
<dbReference type="SUPFAM" id="SSF90112">
    <property type="entry name" value="Neurotransmitter-gated ion-channel transmembrane pore"/>
    <property type="match status" value="1"/>
</dbReference>
<dbReference type="InterPro" id="IPR036719">
    <property type="entry name" value="Neuro-gated_channel_TM_sf"/>
</dbReference>
<dbReference type="InterPro" id="IPR006201">
    <property type="entry name" value="Neur_channel"/>
</dbReference>
<keyword evidence="5 11" id="KW-0812">Transmembrane</keyword>
<keyword evidence="6" id="KW-0732">Signal</keyword>
<dbReference type="AlphaFoldDB" id="A0A2L2Y9C3"/>
<dbReference type="GO" id="GO:0005886">
    <property type="term" value="C:plasma membrane"/>
    <property type="evidence" value="ECO:0007669"/>
    <property type="project" value="UniProtKB-SubCell"/>
</dbReference>
<name>A0A2L2Y9C3_PARTP</name>
<dbReference type="EMBL" id="IAAA01019047">
    <property type="protein sequence ID" value="LAA04783.1"/>
    <property type="molecule type" value="mRNA"/>
</dbReference>
<dbReference type="SUPFAM" id="SSF63712">
    <property type="entry name" value="Nicotinic receptor ligand binding domain-like"/>
    <property type="match status" value="1"/>
</dbReference>
<organism evidence="14">
    <name type="scientific">Parasteatoda tepidariorum</name>
    <name type="common">Common house spider</name>
    <name type="synonym">Achaearanea tepidariorum</name>
    <dbReference type="NCBI Taxonomy" id="114398"/>
    <lineage>
        <taxon>Eukaryota</taxon>
        <taxon>Metazoa</taxon>
        <taxon>Ecdysozoa</taxon>
        <taxon>Arthropoda</taxon>
        <taxon>Chelicerata</taxon>
        <taxon>Arachnida</taxon>
        <taxon>Araneae</taxon>
        <taxon>Araneomorphae</taxon>
        <taxon>Entelegynae</taxon>
        <taxon>Araneoidea</taxon>
        <taxon>Theridiidae</taxon>
        <taxon>Parasteatoda</taxon>
    </lineage>
</organism>
<dbReference type="GO" id="GO:0004888">
    <property type="term" value="F:transmembrane signaling receptor activity"/>
    <property type="evidence" value="ECO:0007669"/>
    <property type="project" value="InterPro"/>
</dbReference>
<keyword evidence="4" id="KW-1003">Cell membrane</keyword>
<feature type="transmembrane region" description="Helical" evidence="11">
    <location>
        <begin position="231"/>
        <end position="254"/>
    </location>
</feature>
<dbReference type="OrthoDB" id="407674at2759"/>
<evidence type="ECO:0000256" key="7">
    <source>
        <dbReference type="ARBA" id="ARBA00022989"/>
    </source>
</evidence>
<dbReference type="NCBIfam" id="TIGR00860">
    <property type="entry name" value="LIC"/>
    <property type="match status" value="1"/>
</dbReference>
<dbReference type="InterPro" id="IPR006202">
    <property type="entry name" value="Neur_chan_lig-bd"/>
</dbReference>
<dbReference type="InterPro" id="IPR018000">
    <property type="entry name" value="Neurotransmitter_ion_chnl_CS"/>
</dbReference>
<dbReference type="CDD" id="cd19049">
    <property type="entry name" value="LGIC_TM_anion"/>
    <property type="match status" value="1"/>
</dbReference>
<feature type="transmembrane region" description="Helical" evidence="11">
    <location>
        <begin position="260"/>
        <end position="281"/>
    </location>
</feature>
<evidence type="ECO:0000313" key="14">
    <source>
        <dbReference type="EMBL" id="LAA04779.1"/>
    </source>
</evidence>
<dbReference type="PRINTS" id="PR00253">
    <property type="entry name" value="GABAARECEPTR"/>
</dbReference>
<comment type="similarity">
    <text evidence="11">Belongs to the ligand-gated ion channel (TC 1.A.9) family.</text>
</comment>
<dbReference type="EMBL" id="IAAA01019045">
    <property type="protein sequence ID" value="LAA04779.1"/>
    <property type="molecule type" value="mRNA"/>
</dbReference>
<dbReference type="GO" id="GO:0005230">
    <property type="term" value="F:extracellular ligand-gated monoatomic ion channel activity"/>
    <property type="evidence" value="ECO:0007669"/>
    <property type="project" value="InterPro"/>
</dbReference>
<protein>
    <submittedName>
        <fullName evidence="14">Putative glutamate-activated chloride channel</fullName>
    </submittedName>
</protein>
<dbReference type="InterPro" id="IPR006029">
    <property type="entry name" value="Neurotrans-gated_channel_TM"/>
</dbReference>
<evidence type="ECO:0000256" key="11">
    <source>
        <dbReference type="RuleBase" id="RU000687"/>
    </source>
</evidence>
<keyword evidence="10 11" id="KW-0407">Ion channel</keyword>
<dbReference type="EMBL" id="IAAA01019046">
    <property type="protein sequence ID" value="LAA04781.1"/>
    <property type="molecule type" value="mRNA"/>
</dbReference>
<proteinExistence type="evidence at transcript level"/>
<evidence type="ECO:0000256" key="9">
    <source>
        <dbReference type="ARBA" id="ARBA00023136"/>
    </source>
</evidence>
<keyword evidence="9 11" id="KW-0472">Membrane</keyword>
<evidence type="ECO:0000259" key="13">
    <source>
        <dbReference type="Pfam" id="PF02932"/>
    </source>
</evidence>
<dbReference type="GO" id="GO:0099095">
    <property type="term" value="F:ligand-gated monoatomic anion channel activity"/>
    <property type="evidence" value="ECO:0007669"/>
    <property type="project" value="UniProtKB-ARBA"/>
</dbReference>
<dbReference type="InterPro" id="IPR006028">
    <property type="entry name" value="GABAA/Glycine_rcpt"/>
</dbReference>
<dbReference type="Gene3D" id="1.20.58.390">
    <property type="entry name" value="Neurotransmitter-gated ion-channel transmembrane domain"/>
    <property type="match status" value="1"/>
</dbReference>
<sequence length="400" mass="46956">MEFLYYFIFWGFIHAVFGNMVHLKKSHLDKMLRNYDANLRPHMIGSEAAPTKVRVHINIIDIFDISDLKMDYVIQLYLKEHWEDPRLRYPDPEGIIQSIPLSSISKIWTPDLFFNEREGKFHQVQRSNRFARIFNNGKVVFSSRITLKMHCPMNFKYFPFDRQICSSELESYGFEKNEVSLKWTDGTPIVVNSKLHITNFVLEDFTTGYCDKPLNGNYGCLLLKLQIKRQYGFYLTQVFVPYVILVAVSWLSLWLDAKAVILRLSLIFVLLFMMFIVNLQIQPLIPAAPYTKAIDIWISVCIALVFTALLQFILVNQLARRERRVRISENHVAKNGGCKRSSKKSYKVQNILENCSHHQIPLSKRIDFICRVLFPVAFVIFNCIFWFTYIKGRDSKHIIK</sequence>
<comment type="subcellular location">
    <subcellularLocation>
        <location evidence="2">Cell membrane</location>
    </subcellularLocation>
    <subcellularLocation>
        <location evidence="1">Membrane</location>
        <topology evidence="1">Multi-pass membrane protein</topology>
    </subcellularLocation>
</comment>
<feature type="transmembrane region" description="Helical" evidence="11">
    <location>
        <begin position="372"/>
        <end position="390"/>
    </location>
</feature>